<dbReference type="SUPFAM" id="SSF159594">
    <property type="entry name" value="XCC0632-like"/>
    <property type="match status" value="1"/>
</dbReference>
<evidence type="ECO:0000259" key="1">
    <source>
        <dbReference type="Pfam" id="PF03886"/>
    </source>
</evidence>
<evidence type="ECO:0000313" key="3">
    <source>
        <dbReference type="Proteomes" id="UP000186308"/>
    </source>
</evidence>
<dbReference type="EMBL" id="FTNE01000002">
    <property type="protein sequence ID" value="SIQ18260.1"/>
    <property type="molecule type" value="Genomic_DNA"/>
</dbReference>
<organism evidence="2 3">
    <name type="scientific">Acidiphilium rubrum</name>
    <dbReference type="NCBI Taxonomy" id="526"/>
    <lineage>
        <taxon>Bacteria</taxon>
        <taxon>Pseudomonadati</taxon>
        <taxon>Pseudomonadota</taxon>
        <taxon>Alphaproteobacteria</taxon>
        <taxon>Acetobacterales</taxon>
        <taxon>Acidocellaceae</taxon>
        <taxon>Acidiphilium</taxon>
    </lineage>
</organism>
<evidence type="ECO:0000313" key="2">
    <source>
        <dbReference type="EMBL" id="SIQ18260.1"/>
    </source>
</evidence>
<dbReference type="Gene3D" id="3.40.50.10610">
    <property type="entry name" value="ABC-type transport auxiliary lipoprotein component"/>
    <property type="match status" value="1"/>
</dbReference>
<dbReference type="OrthoDB" id="7375892at2"/>
<protein>
    <submittedName>
        <fullName evidence="2">Cholesterol transport system auxiliary component</fullName>
    </submittedName>
</protein>
<keyword evidence="3" id="KW-1185">Reference proteome</keyword>
<feature type="domain" description="ABC-type transport auxiliary lipoprotein component" evidence="1">
    <location>
        <begin position="37"/>
        <end position="189"/>
    </location>
</feature>
<dbReference type="PROSITE" id="PS51318">
    <property type="entry name" value="TAT"/>
    <property type="match status" value="1"/>
</dbReference>
<dbReference type="AlphaFoldDB" id="A0A8G2CI30"/>
<proteinExistence type="predicted"/>
<accession>A0A8G2CI30</accession>
<dbReference type="Proteomes" id="UP000186308">
    <property type="component" value="Unassembled WGS sequence"/>
</dbReference>
<dbReference type="Pfam" id="PF03886">
    <property type="entry name" value="ABC_trans_aux"/>
    <property type="match status" value="1"/>
</dbReference>
<sequence length="208" mass="20777">MSLDRRHFLLATPLALAGCGGILAKQPYVARSDWPLAPPPPVGAGVGGRGVVQVQGIAAGPTLSQRGLITLLADGSIHQGYYNRWATAPAQATTAALIAWLEASGAFAAVVGEGSSLTPDLIVEGTLDTLLADPAAQVARAALTLVVAKPVGIGERPLAQRRLRATAPLAGVTAPDLVAAQRAALAGVLGQAVALVRGLGAAGGADSH</sequence>
<dbReference type="InterPro" id="IPR005586">
    <property type="entry name" value="ABC_trans_aux"/>
</dbReference>
<dbReference type="InterPro" id="IPR006311">
    <property type="entry name" value="TAT_signal"/>
</dbReference>
<reference evidence="2 3" key="1">
    <citation type="submission" date="2017-01" db="EMBL/GenBank/DDBJ databases">
        <authorList>
            <person name="Varghese N."/>
            <person name="Submissions S."/>
        </authorList>
    </citation>
    <scope>NUCLEOTIDE SEQUENCE [LARGE SCALE GENOMIC DNA]</scope>
    <source>
        <strain evidence="2 3">ATCC 35905</strain>
    </source>
</reference>
<comment type="caution">
    <text evidence="2">The sequence shown here is derived from an EMBL/GenBank/DDBJ whole genome shotgun (WGS) entry which is preliminary data.</text>
</comment>
<dbReference type="PROSITE" id="PS51257">
    <property type="entry name" value="PROKAR_LIPOPROTEIN"/>
    <property type="match status" value="1"/>
</dbReference>
<name>A0A8G2CI30_ACIRU</name>
<gene>
    <name evidence="2" type="ORF">SAMN05421828_102126</name>
</gene>